<dbReference type="Proteomes" id="UP000547674">
    <property type="component" value="Unassembled WGS sequence"/>
</dbReference>
<evidence type="ECO:0000313" key="2">
    <source>
        <dbReference type="Proteomes" id="UP000547674"/>
    </source>
</evidence>
<sequence length="112" mass="12764">VPTLTDGFLESTENRKRIEQYSKALTSSNPTELRDFCREHKLRYLVLNRANQGLPFVYAGVVPRDAIEGTVVKIPPEALRSALPQLFQPQLNLSGFELAHENGPYRVIRVNW</sequence>
<accession>A0A7Y2E9D7</accession>
<organism evidence="1 2">
    <name type="scientific">Eiseniibacteriota bacterium</name>
    <dbReference type="NCBI Taxonomy" id="2212470"/>
    <lineage>
        <taxon>Bacteria</taxon>
        <taxon>Candidatus Eiseniibacteriota</taxon>
    </lineage>
</organism>
<evidence type="ECO:0000313" key="1">
    <source>
        <dbReference type="EMBL" id="NNF06837.1"/>
    </source>
</evidence>
<feature type="non-terminal residue" evidence="1">
    <location>
        <position position="1"/>
    </location>
</feature>
<reference evidence="1 2" key="1">
    <citation type="submission" date="2020-03" db="EMBL/GenBank/DDBJ databases">
        <title>Metabolic flexibility allows generalist bacteria to become dominant in a frequently disturbed ecosystem.</title>
        <authorList>
            <person name="Chen Y.-J."/>
            <person name="Leung P.M."/>
            <person name="Bay S.K."/>
            <person name="Hugenholtz P."/>
            <person name="Kessler A.J."/>
            <person name="Shelley G."/>
            <person name="Waite D.W."/>
            <person name="Cook P.L."/>
            <person name="Greening C."/>
        </authorList>
    </citation>
    <scope>NUCLEOTIDE SEQUENCE [LARGE SCALE GENOMIC DNA]</scope>
    <source>
        <strain evidence="1">SS_bin_28</strain>
    </source>
</reference>
<protein>
    <submittedName>
        <fullName evidence="1">Uncharacterized protein</fullName>
    </submittedName>
</protein>
<name>A0A7Y2E9D7_UNCEI</name>
<comment type="caution">
    <text evidence="1">The sequence shown here is derived from an EMBL/GenBank/DDBJ whole genome shotgun (WGS) entry which is preliminary data.</text>
</comment>
<proteinExistence type="predicted"/>
<gene>
    <name evidence="1" type="ORF">HKN21_08750</name>
</gene>
<dbReference type="AlphaFoldDB" id="A0A7Y2E9D7"/>
<dbReference type="EMBL" id="JABDJR010000346">
    <property type="protein sequence ID" value="NNF06837.1"/>
    <property type="molecule type" value="Genomic_DNA"/>
</dbReference>